<dbReference type="AlphaFoldDB" id="A0AAV5VVT9"/>
<gene>
    <name evidence="5" type="ORF">PFISCL1PPCAC_13953</name>
</gene>
<reference evidence="5" key="1">
    <citation type="submission" date="2023-10" db="EMBL/GenBank/DDBJ databases">
        <title>Genome assembly of Pristionchus species.</title>
        <authorList>
            <person name="Yoshida K."/>
            <person name="Sommer R.J."/>
        </authorList>
    </citation>
    <scope>NUCLEOTIDE SEQUENCE</scope>
    <source>
        <strain evidence="5">RS5133</strain>
    </source>
</reference>
<feature type="repeat" description="ANK" evidence="3">
    <location>
        <begin position="597"/>
        <end position="629"/>
    </location>
</feature>
<dbReference type="PANTHER" id="PTHR23206">
    <property type="entry name" value="MASK PROTEIN"/>
    <property type="match status" value="1"/>
</dbReference>
<evidence type="ECO:0000256" key="2">
    <source>
        <dbReference type="ARBA" id="ARBA00023043"/>
    </source>
</evidence>
<dbReference type="PROSITE" id="PS50297">
    <property type="entry name" value="ANK_REP_REGION"/>
    <property type="match status" value="8"/>
</dbReference>
<feature type="region of interest" description="Disordered" evidence="4">
    <location>
        <begin position="59"/>
        <end position="81"/>
    </location>
</feature>
<evidence type="ECO:0000256" key="4">
    <source>
        <dbReference type="SAM" id="MobiDB-lite"/>
    </source>
</evidence>
<feature type="non-terminal residue" evidence="5">
    <location>
        <position position="813"/>
    </location>
</feature>
<keyword evidence="2 3" id="KW-0040">ANK repeat</keyword>
<keyword evidence="6" id="KW-1185">Reference proteome</keyword>
<feature type="repeat" description="ANK" evidence="3">
    <location>
        <begin position="360"/>
        <end position="392"/>
    </location>
</feature>
<keyword evidence="1" id="KW-0677">Repeat</keyword>
<feature type="repeat" description="ANK" evidence="3">
    <location>
        <begin position="460"/>
        <end position="492"/>
    </location>
</feature>
<evidence type="ECO:0000313" key="6">
    <source>
        <dbReference type="Proteomes" id="UP001432322"/>
    </source>
</evidence>
<feature type="compositionally biased region" description="Basic residues" evidence="4">
    <location>
        <begin position="751"/>
        <end position="770"/>
    </location>
</feature>
<comment type="caution">
    <text evidence="5">The sequence shown here is derived from an EMBL/GenBank/DDBJ whole genome shotgun (WGS) entry which is preliminary data.</text>
</comment>
<dbReference type="EMBL" id="BTSY01000004">
    <property type="protein sequence ID" value="GMT22656.1"/>
    <property type="molecule type" value="Genomic_DNA"/>
</dbReference>
<dbReference type="PRINTS" id="PR01415">
    <property type="entry name" value="ANKYRIN"/>
</dbReference>
<organism evidence="5 6">
    <name type="scientific">Pristionchus fissidentatus</name>
    <dbReference type="NCBI Taxonomy" id="1538716"/>
    <lineage>
        <taxon>Eukaryota</taxon>
        <taxon>Metazoa</taxon>
        <taxon>Ecdysozoa</taxon>
        <taxon>Nematoda</taxon>
        <taxon>Chromadorea</taxon>
        <taxon>Rhabditida</taxon>
        <taxon>Rhabditina</taxon>
        <taxon>Diplogasteromorpha</taxon>
        <taxon>Diplogasteroidea</taxon>
        <taxon>Neodiplogasteridae</taxon>
        <taxon>Pristionchus</taxon>
    </lineage>
</organism>
<feature type="repeat" description="ANK" evidence="3">
    <location>
        <begin position="427"/>
        <end position="459"/>
    </location>
</feature>
<feature type="repeat" description="ANK" evidence="3">
    <location>
        <begin position="393"/>
        <end position="425"/>
    </location>
</feature>
<dbReference type="GO" id="GO:0045087">
    <property type="term" value="P:innate immune response"/>
    <property type="evidence" value="ECO:0007669"/>
    <property type="project" value="TreeGrafter"/>
</dbReference>
<name>A0AAV5VVT9_9BILA</name>
<dbReference type="InterPro" id="IPR002110">
    <property type="entry name" value="Ankyrin_rpt"/>
</dbReference>
<feature type="repeat" description="ANK" evidence="3">
    <location>
        <begin position="562"/>
        <end position="594"/>
    </location>
</feature>
<feature type="region of interest" description="Disordered" evidence="4">
    <location>
        <begin position="750"/>
        <end position="813"/>
    </location>
</feature>
<dbReference type="Proteomes" id="UP001432322">
    <property type="component" value="Unassembled WGS sequence"/>
</dbReference>
<accession>A0AAV5VVT9</accession>
<dbReference type="PANTHER" id="PTHR23206:SF8">
    <property type="entry name" value="ANKYRIN REPEAT AND KH DOMAIN-CONTAINING 1"/>
    <property type="match status" value="1"/>
</dbReference>
<feature type="region of interest" description="Disordered" evidence="4">
    <location>
        <begin position="212"/>
        <end position="236"/>
    </location>
</feature>
<dbReference type="InterPro" id="IPR036770">
    <property type="entry name" value="Ankyrin_rpt-contain_sf"/>
</dbReference>
<protein>
    <recommendedName>
        <fullName evidence="7">Ankyrin repeat-containing protein</fullName>
    </recommendedName>
</protein>
<dbReference type="Gene3D" id="1.25.40.20">
    <property type="entry name" value="Ankyrin repeat-containing domain"/>
    <property type="match status" value="3"/>
</dbReference>
<evidence type="ECO:0000313" key="5">
    <source>
        <dbReference type="EMBL" id="GMT22656.1"/>
    </source>
</evidence>
<dbReference type="Pfam" id="PF00023">
    <property type="entry name" value="Ank"/>
    <property type="match status" value="1"/>
</dbReference>
<feature type="compositionally biased region" description="Basic and acidic residues" evidence="4">
    <location>
        <begin position="794"/>
        <end position="805"/>
    </location>
</feature>
<dbReference type="SMART" id="SM00248">
    <property type="entry name" value="ANK"/>
    <property type="match status" value="10"/>
</dbReference>
<dbReference type="Pfam" id="PF12796">
    <property type="entry name" value="Ank_2"/>
    <property type="match status" value="4"/>
</dbReference>
<evidence type="ECO:0000256" key="3">
    <source>
        <dbReference type="PROSITE-ProRule" id="PRU00023"/>
    </source>
</evidence>
<dbReference type="GO" id="GO:0005737">
    <property type="term" value="C:cytoplasm"/>
    <property type="evidence" value="ECO:0007669"/>
    <property type="project" value="TreeGrafter"/>
</dbReference>
<feature type="non-terminal residue" evidence="5">
    <location>
        <position position="1"/>
    </location>
</feature>
<dbReference type="PROSITE" id="PS50088">
    <property type="entry name" value="ANK_REPEAT"/>
    <property type="match status" value="8"/>
</dbReference>
<feature type="compositionally biased region" description="Pro residues" evidence="4">
    <location>
        <begin position="220"/>
        <end position="230"/>
    </location>
</feature>
<feature type="repeat" description="ANK" evidence="3">
    <location>
        <begin position="529"/>
        <end position="561"/>
    </location>
</feature>
<feature type="region of interest" description="Disordered" evidence="4">
    <location>
        <begin position="309"/>
        <end position="341"/>
    </location>
</feature>
<dbReference type="SUPFAM" id="SSF48403">
    <property type="entry name" value="Ankyrin repeat"/>
    <property type="match status" value="1"/>
</dbReference>
<dbReference type="FunFam" id="1.25.40.20:FF:000041">
    <property type="entry name" value="ankyrin repeat and KH domain-containing protein 1 isoform X1"/>
    <property type="match status" value="1"/>
</dbReference>
<evidence type="ECO:0000256" key="1">
    <source>
        <dbReference type="ARBA" id="ARBA00022737"/>
    </source>
</evidence>
<feature type="compositionally biased region" description="Low complexity" evidence="4">
    <location>
        <begin position="59"/>
        <end position="69"/>
    </location>
</feature>
<sequence>VPPAATKVARAQAMMDSPTRTAGAPAAAAAAMDRALEMAASSTTAAKKDVVEFLTQQGRPVQQMQQQPPHATAANVSSSPSKRAFEIAARSKDPGMHASEMMKTMANAMPMPTKDQPLTAAQVDSFHRFHNFLIRTSKGENPRPPEITAAAVAAAAATAAAANAVAPQPAAVPAATATLPASCIIAPPGAPDDWLPLDRLQMEGKELADELDSLLGPNPSESPSPSPSPDSLPMMQPLMTASSDEYTSENRSPVVVKRRSASVPHERNLRWEQVMQLDQAAAQQQLQHDDLYDAVAPLRAKMLERAEREGAGAADGNAIPPPAKRATGVNRQGACRSGTTEKRPLAATSTFDVDMQTESNNDTPLTLACSNGHVAMVELLVQRGANVHHRDKKGFTPLILAATGGHLSIVQTLLDNGANIETQSERTKDTALSLACSGGKKDVAEMLLNRGANKEHRNVSDYTPLSLAASGGYVDIVNMLLEMGAEINSRTGSKLGISPLMLAAMNGHKDATRVLLEKGSDINAQIETNRNTALTLACFQGRTEVVRLLLQYNANVEHRAKTGLTPLMEAANGGYVDVGQLLLEAAADPNTSPVPSSRDTALTIAADKGHEKFVDLLLRNGAAVDARNKKGCTALWLACHGGHLETVQTLVKHKKTNVEMEDNRKVSPLMVAFRKGHTKICKYLVKSVTQFPGDAELCRYIQTVTEQDLMTRCHECMNTIVTAKDKQAAQANLAADALIAQIEAEEEQARSKKLSKQRQKEKKKAKKQEKKKVEEVKEEDSEDEEEEAPVVAPPKKEEPAKKPADPLRLPEPV</sequence>
<evidence type="ECO:0008006" key="7">
    <source>
        <dbReference type="Google" id="ProtNLM"/>
    </source>
</evidence>
<feature type="compositionally biased region" description="Acidic residues" evidence="4">
    <location>
        <begin position="776"/>
        <end position="788"/>
    </location>
</feature>
<dbReference type="InterPro" id="IPR051631">
    <property type="entry name" value="Ankyrin-KH/SAM_domain"/>
</dbReference>
<feature type="repeat" description="ANK" evidence="3">
    <location>
        <begin position="495"/>
        <end position="527"/>
    </location>
</feature>
<proteinExistence type="predicted"/>